<keyword evidence="2" id="KW-0238">DNA-binding</keyword>
<evidence type="ECO:0000256" key="2">
    <source>
        <dbReference type="ARBA" id="ARBA00023125"/>
    </source>
</evidence>
<dbReference type="InterPro" id="IPR000119">
    <property type="entry name" value="Hist_DNA-bd"/>
</dbReference>
<keyword evidence="6" id="KW-1185">Reference proteome</keyword>
<reference evidence="5 6" key="1">
    <citation type="submission" date="2015-03" db="EMBL/GenBank/DDBJ databases">
        <authorList>
            <person name="Regsiter A."/>
            <person name="william w."/>
        </authorList>
    </citation>
    <scope>NUCLEOTIDE SEQUENCE [LARGE SCALE GENOMIC DNA]</scope>
    <source>
        <strain evidence="5 6">CB1</strain>
    </source>
</reference>
<dbReference type="Pfam" id="PF00216">
    <property type="entry name" value="Bac_DNA_binding"/>
    <property type="match status" value="1"/>
</dbReference>
<dbReference type="Gene3D" id="4.10.520.10">
    <property type="entry name" value="IHF-like DNA-binding proteins"/>
    <property type="match status" value="1"/>
</dbReference>
<dbReference type="PRINTS" id="PR01727">
    <property type="entry name" value="DNABINDINGHU"/>
</dbReference>
<accession>A0ABP1Z015</accession>
<sequence length="97" mass="10573">MIRSELIDGLAASHPHLSRKDAEDTVEVILNAIVQAVADGKRVEIRNFGVFSASLRKAHLARNPRTGEPMQKAATRFPKFKPGKPLQGLEPSASSDK</sequence>
<dbReference type="InterPro" id="IPR010992">
    <property type="entry name" value="IHF-like_DNA-bd_dom_sf"/>
</dbReference>
<evidence type="ECO:0000313" key="5">
    <source>
        <dbReference type="EMBL" id="CQR26416.1"/>
    </source>
</evidence>
<protein>
    <submittedName>
        <fullName evidence="5">Integration host factor subunit beta</fullName>
    </submittedName>
</protein>
<comment type="similarity">
    <text evidence="1 3">Belongs to the bacterial histone-like protein family.</text>
</comment>
<organism evidence="5 6">
    <name type="scientific">Thiomonas arsenitoxydans (strain DSM 22701 / CIP 110005 / 3As)</name>
    <dbReference type="NCBI Taxonomy" id="426114"/>
    <lineage>
        <taxon>Bacteria</taxon>
        <taxon>Pseudomonadati</taxon>
        <taxon>Pseudomonadota</taxon>
        <taxon>Betaproteobacteria</taxon>
        <taxon>Burkholderiales</taxon>
        <taxon>Thiomonas</taxon>
    </lineage>
</organism>
<gene>
    <name evidence="5" type="primary">ihfB</name>
    <name evidence="5" type="ORF">THICB1_10159</name>
</gene>
<dbReference type="RefSeq" id="WP_064971526.1">
    <property type="nucleotide sequence ID" value="NZ_LN831666.1"/>
</dbReference>
<comment type="caution">
    <text evidence="5">The sequence shown here is derived from an EMBL/GenBank/DDBJ whole genome shotgun (WGS) entry which is preliminary data.</text>
</comment>
<name>A0ABP1Z015_THIA3</name>
<dbReference type="Proteomes" id="UP000078599">
    <property type="component" value="Unassembled WGS sequence"/>
</dbReference>
<dbReference type="PANTHER" id="PTHR33175:SF5">
    <property type="entry name" value="INTEGRATION HOST FACTOR SUBUNIT BETA"/>
    <property type="match status" value="1"/>
</dbReference>
<dbReference type="CDD" id="cd13836">
    <property type="entry name" value="IHF_B"/>
    <property type="match status" value="1"/>
</dbReference>
<evidence type="ECO:0000256" key="3">
    <source>
        <dbReference type="RuleBase" id="RU003939"/>
    </source>
</evidence>
<dbReference type="EMBL" id="CTRI01000001">
    <property type="protein sequence ID" value="CQR26416.1"/>
    <property type="molecule type" value="Genomic_DNA"/>
</dbReference>
<dbReference type="PANTHER" id="PTHR33175">
    <property type="entry name" value="DNA-BINDING PROTEIN HU"/>
    <property type="match status" value="1"/>
</dbReference>
<dbReference type="SMART" id="SM00411">
    <property type="entry name" value="BHL"/>
    <property type="match status" value="1"/>
</dbReference>
<evidence type="ECO:0000313" key="6">
    <source>
        <dbReference type="Proteomes" id="UP000078599"/>
    </source>
</evidence>
<dbReference type="SUPFAM" id="SSF47729">
    <property type="entry name" value="IHF-like DNA-binding proteins"/>
    <property type="match status" value="1"/>
</dbReference>
<evidence type="ECO:0000256" key="1">
    <source>
        <dbReference type="ARBA" id="ARBA00010529"/>
    </source>
</evidence>
<feature type="region of interest" description="Disordered" evidence="4">
    <location>
        <begin position="63"/>
        <end position="97"/>
    </location>
</feature>
<proteinExistence type="inferred from homology"/>
<evidence type="ECO:0000256" key="4">
    <source>
        <dbReference type="SAM" id="MobiDB-lite"/>
    </source>
</evidence>